<dbReference type="Proteomes" id="UP000250235">
    <property type="component" value="Unassembled WGS sequence"/>
</dbReference>
<reference evidence="2 3" key="1">
    <citation type="journal article" date="2015" name="Proc. Natl. Acad. Sci. U.S.A.">
        <title>The resurrection genome of Boea hygrometrica: A blueprint for survival of dehydration.</title>
        <authorList>
            <person name="Xiao L."/>
            <person name="Yang G."/>
            <person name="Zhang L."/>
            <person name="Yang X."/>
            <person name="Zhao S."/>
            <person name="Ji Z."/>
            <person name="Zhou Q."/>
            <person name="Hu M."/>
            <person name="Wang Y."/>
            <person name="Chen M."/>
            <person name="Xu Y."/>
            <person name="Jin H."/>
            <person name="Xiao X."/>
            <person name="Hu G."/>
            <person name="Bao F."/>
            <person name="Hu Y."/>
            <person name="Wan P."/>
            <person name="Li L."/>
            <person name="Deng X."/>
            <person name="Kuang T."/>
            <person name="Xiang C."/>
            <person name="Zhu J.K."/>
            <person name="Oliver M.J."/>
            <person name="He Y."/>
        </authorList>
    </citation>
    <scope>NUCLEOTIDE SEQUENCE [LARGE SCALE GENOMIC DNA]</scope>
    <source>
        <strain evidence="3">cv. XS01</strain>
    </source>
</reference>
<dbReference type="AlphaFoldDB" id="A0A2Z7AG98"/>
<protein>
    <submittedName>
        <fullName evidence="2">Uncharacterized protein</fullName>
    </submittedName>
</protein>
<feature type="region of interest" description="Disordered" evidence="1">
    <location>
        <begin position="1"/>
        <end position="25"/>
    </location>
</feature>
<evidence type="ECO:0000313" key="2">
    <source>
        <dbReference type="EMBL" id="KZV20696.1"/>
    </source>
</evidence>
<evidence type="ECO:0000256" key="1">
    <source>
        <dbReference type="SAM" id="MobiDB-lite"/>
    </source>
</evidence>
<feature type="compositionally biased region" description="Low complexity" evidence="1">
    <location>
        <begin position="1"/>
        <end position="20"/>
    </location>
</feature>
<evidence type="ECO:0000313" key="3">
    <source>
        <dbReference type="Proteomes" id="UP000250235"/>
    </source>
</evidence>
<name>A0A2Z7AG98_9LAMI</name>
<keyword evidence="3" id="KW-1185">Reference proteome</keyword>
<gene>
    <name evidence="2" type="ORF">F511_09673</name>
</gene>
<organism evidence="2 3">
    <name type="scientific">Dorcoceras hygrometricum</name>
    <dbReference type="NCBI Taxonomy" id="472368"/>
    <lineage>
        <taxon>Eukaryota</taxon>
        <taxon>Viridiplantae</taxon>
        <taxon>Streptophyta</taxon>
        <taxon>Embryophyta</taxon>
        <taxon>Tracheophyta</taxon>
        <taxon>Spermatophyta</taxon>
        <taxon>Magnoliopsida</taxon>
        <taxon>eudicotyledons</taxon>
        <taxon>Gunneridae</taxon>
        <taxon>Pentapetalae</taxon>
        <taxon>asterids</taxon>
        <taxon>lamiids</taxon>
        <taxon>Lamiales</taxon>
        <taxon>Gesneriaceae</taxon>
        <taxon>Didymocarpoideae</taxon>
        <taxon>Trichosporeae</taxon>
        <taxon>Loxocarpinae</taxon>
        <taxon>Dorcoceras</taxon>
    </lineage>
</organism>
<proteinExistence type="predicted"/>
<accession>A0A2Z7AG98</accession>
<dbReference type="EMBL" id="KV015578">
    <property type="protein sequence ID" value="KZV20696.1"/>
    <property type="molecule type" value="Genomic_DNA"/>
</dbReference>
<sequence length="68" mass="7121">MDGAPPSGPPSGLAAPPGRAMAQSIGHKARTKEMSDRADHGGATITSSSWFIHDPALYSHPWTTTRPP</sequence>